<proteinExistence type="predicted"/>
<evidence type="ECO:0000313" key="1">
    <source>
        <dbReference type="EMBL" id="JAH96709.1"/>
    </source>
</evidence>
<protein>
    <submittedName>
        <fullName evidence="1">Uncharacterized protein</fullName>
    </submittedName>
</protein>
<name>A0A0E9X291_ANGAN</name>
<dbReference type="EMBL" id="GBXM01011868">
    <property type="protein sequence ID" value="JAH96709.1"/>
    <property type="molecule type" value="Transcribed_RNA"/>
</dbReference>
<sequence>MELDIDRSGSHGGASLRVWRCPILAAEGTARSWARLGKGASGVFIKASALNDTHLAQTTPIRRSQSSARETRLFFHYNMYKNARFKL</sequence>
<dbReference type="AlphaFoldDB" id="A0A0E9X291"/>
<reference evidence="1" key="1">
    <citation type="submission" date="2014-11" db="EMBL/GenBank/DDBJ databases">
        <authorList>
            <person name="Amaro Gonzalez C."/>
        </authorList>
    </citation>
    <scope>NUCLEOTIDE SEQUENCE</scope>
</reference>
<organism evidence="1">
    <name type="scientific">Anguilla anguilla</name>
    <name type="common">European freshwater eel</name>
    <name type="synonym">Muraena anguilla</name>
    <dbReference type="NCBI Taxonomy" id="7936"/>
    <lineage>
        <taxon>Eukaryota</taxon>
        <taxon>Metazoa</taxon>
        <taxon>Chordata</taxon>
        <taxon>Craniata</taxon>
        <taxon>Vertebrata</taxon>
        <taxon>Euteleostomi</taxon>
        <taxon>Actinopterygii</taxon>
        <taxon>Neopterygii</taxon>
        <taxon>Teleostei</taxon>
        <taxon>Anguilliformes</taxon>
        <taxon>Anguillidae</taxon>
        <taxon>Anguilla</taxon>
    </lineage>
</organism>
<reference evidence="1" key="2">
    <citation type="journal article" date="2015" name="Fish Shellfish Immunol.">
        <title>Early steps in the European eel (Anguilla anguilla)-Vibrio vulnificus interaction in the gills: Role of the RtxA13 toxin.</title>
        <authorList>
            <person name="Callol A."/>
            <person name="Pajuelo D."/>
            <person name="Ebbesson L."/>
            <person name="Teles M."/>
            <person name="MacKenzie S."/>
            <person name="Amaro C."/>
        </authorList>
    </citation>
    <scope>NUCLEOTIDE SEQUENCE</scope>
</reference>
<accession>A0A0E9X291</accession>